<keyword evidence="2" id="KW-1185">Reference proteome</keyword>
<accession>Q8NLX8</accession>
<sequence length="72" mass="8317">MPPATHSPPPQRAIKARAPYLLDRLDKHAVHNNIPRIVLVSIFKWNEYMLPVLKALPQDQIMVRRDLIELVA</sequence>
<dbReference type="HOGENOM" id="CLU_2715530_0_0_11"/>
<name>Q8NLX8_CORGL</name>
<protein>
    <submittedName>
        <fullName evidence="1">Uncharacterized protein</fullName>
    </submittedName>
</protein>
<gene>
    <name evidence="1" type="ordered locus">Cgl2808</name>
</gene>
<dbReference type="Proteomes" id="UP000000582">
    <property type="component" value="Chromosome"/>
</dbReference>
<evidence type="ECO:0000313" key="2">
    <source>
        <dbReference type="Proteomes" id="UP000000582"/>
    </source>
</evidence>
<evidence type="ECO:0000313" key="1">
    <source>
        <dbReference type="EMBL" id="BAC00202.1"/>
    </source>
</evidence>
<accession>Q6M251</accession>
<proteinExistence type="predicted"/>
<dbReference type="EMBL" id="BA000036">
    <property type="protein sequence ID" value="BAC00202.1"/>
    <property type="molecule type" value="Genomic_DNA"/>
</dbReference>
<organism evidence="1 2">
    <name type="scientific">Corynebacterium glutamicum (strain ATCC 13032 / DSM 20300 / JCM 1318 / BCRC 11384 / CCUG 27702 / LMG 3730 / NBRC 12168 / NCIMB 10025 / NRRL B-2784 / 534)</name>
    <dbReference type="NCBI Taxonomy" id="196627"/>
    <lineage>
        <taxon>Bacteria</taxon>
        <taxon>Bacillati</taxon>
        <taxon>Actinomycetota</taxon>
        <taxon>Actinomycetes</taxon>
        <taxon>Mycobacteriales</taxon>
        <taxon>Corynebacteriaceae</taxon>
        <taxon>Corynebacterium</taxon>
    </lineage>
</organism>
<dbReference type="KEGG" id="cgl:Cgl2808"/>
<dbReference type="BioCyc" id="CORYNE:G18NG-12425-MONOMER"/>
<reference evidence="2" key="1">
    <citation type="journal article" date="2003" name="Appl. Microbiol. Biotechnol.">
        <title>The Corynebacterium glutamicum genome: features and impacts on biotechnological processes.</title>
        <authorList>
            <person name="Ikeda M."/>
            <person name="Nakagawa S."/>
        </authorList>
    </citation>
    <scope>NUCLEOTIDE SEQUENCE [LARGE SCALE GENOMIC DNA]</scope>
    <source>
        <strain evidence="2">ATCC 13032 / DSM 20300 / BCRC 11384 / JCM 1318 / LMG 3730 / NCIMB 10025</strain>
    </source>
</reference>
<dbReference type="KEGG" id="cgb:cg4002"/>
<dbReference type="AlphaFoldDB" id="Q8NLX8"/>